<dbReference type="RefSeq" id="WP_100677562.1">
    <property type="nucleotide sequence ID" value="NZ_NIPO01000001.1"/>
</dbReference>
<dbReference type="OrthoDB" id="1048788at2"/>
<dbReference type="EMBL" id="NIPO01000001">
    <property type="protein sequence ID" value="PJR03996.1"/>
    <property type="molecule type" value="Genomic_DNA"/>
</dbReference>
<gene>
    <name evidence="2" type="ORF">CDL10_05235</name>
</gene>
<comment type="caution">
    <text evidence="2">The sequence shown here is derived from an EMBL/GenBank/DDBJ whole genome shotgun (WGS) entry which is preliminary data.</text>
</comment>
<evidence type="ECO:0008006" key="4">
    <source>
        <dbReference type="Google" id="ProtNLM"/>
    </source>
</evidence>
<proteinExistence type="predicted"/>
<feature type="transmembrane region" description="Helical" evidence="1">
    <location>
        <begin position="44"/>
        <end position="69"/>
    </location>
</feature>
<feature type="transmembrane region" description="Helical" evidence="1">
    <location>
        <begin position="81"/>
        <end position="100"/>
    </location>
</feature>
<evidence type="ECO:0000313" key="3">
    <source>
        <dbReference type="Proteomes" id="UP000231960"/>
    </source>
</evidence>
<reference evidence="2 3" key="1">
    <citation type="submission" date="2017-06" db="EMBL/GenBank/DDBJ databases">
        <title>Description of Avrilella dinanensis gen. nov. sp. nov.</title>
        <authorList>
            <person name="Leyer C."/>
            <person name="Sassi M."/>
            <person name="Minet J."/>
            <person name="Kayal S."/>
            <person name="Cattoir V."/>
        </authorList>
    </citation>
    <scope>NUCLEOTIDE SEQUENCE [LARGE SCALE GENOMIC DNA]</scope>
    <source>
        <strain evidence="2 3">UR159</strain>
    </source>
</reference>
<name>A0A2M9R560_9FLAO</name>
<evidence type="ECO:0000256" key="1">
    <source>
        <dbReference type="SAM" id="Phobius"/>
    </source>
</evidence>
<dbReference type="InterPro" id="IPR024294">
    <property type="entry name" value="DUF3810"/>
</dbReference>
<keyword evidence="1" id="KW-1133">Transmembrane helix</keyword>
<dbReference type="Proteomes" id="UP000231960">
    <property type="component" value="Unassembled WGS sequence"/>
</dbReference>
<keyword evidence="3" id="KW-1185">Reference proteome</keyword>
<protein>
    <recommendedName>
        <fullName evidence="4">Amino acid permease</fullName>
    </recommendedName>
</protein>
<keyword evidence="1" id="KW-0472">Membrane</keyword>
<dbReference type="Pfam" id="PF12725">
    <property type="entry name" value="DUF3810"/>
    <property type="match status" value="1"/>
</dbReference>
<accession>A0A2M9R560</accession>
<organism evidence="2 3">
    <name type="scientific">Avrilella dinanensis</name>
    <dbReference type="NCBI Taxonomy" id="2008672"/>
    <lineage>
        <taxon>Bacteria</taxon>
        <taxon>Pseudomonadati</taxon>
        <taxon>Bacteroidota</taxon>
        <taxon>Flavobacteriia</taxon>
        <taxon>Flavobacteriales</taxon>
        <taxon>Flavobacteriaceae</taxon>
        <taxon>Avrilella</taxon>
    </lineage>
</organism>
<keyword evidence="1" id="KW-0812">Transmembrane</keyword>
<dbReference type="AlphaFoldDB" id="A0A2M9R560"/>
<sequence length="351" mass="41130">MKKIICWLFVLALTYFGVYLAKINPSWIDDFYLPYIYANLNRLLFFSFNHFDFSVGDILYALVILLLIRKIVLITKTKRKIFIRLATLALQFVAIFYLWFNLSWGLCNYRTPLHAKLNIPTQYTLADLQNETQRLIGLVNQLQQEVSTDGQTIEIDSDLEKFSSLAYDGYQNMREKIQFPVKNISRVKPSLYSKANTKMGFGGYFNPFTHENQVNTEVPAISLCVTTAHEIAHQLGYASESEANFLGYMALLHQDNLSFQYAANLYALRYCLREIFRNDYENADFYFSQINEGTKKDIQLVDEFWQSNKNITSDWSKQFYGQFLKLNNQKEGMRSYHQFVNLLIGYHQKKI</sequence>
<evidence type="ECO:0000313" key="2">
    <source>
        <dbReference type="EMBL" id="PJR03996.1"/>
    </source>
</evidence>